<organism evidence="1">
    <name type="scientific">Thermodesulfatator atlanticus</name>
    <dbReference type="NCBI Taxonomy" id="501497"/>
    <lineage>
        <taxon>Bacteria</taxon>
        <taxon>Pseudomonadati</taxon>
        <taxon>Thermodesulfobacteriota</taxon>
        <taxon>Thermodesulfobacteria</taxon>
        <taxon>Thermodesulfobacteriales</taxon>
        <taxon>Thermodesulfatatoraceae</taxon>
        <taxon>Thermodesulfatator</taxon>
    </lineage>
</organism>
<reference evidence="1" key="1">
    <citation type="journal article" date="2020" name="mSystems">
        <title>Genome- and Community-Level Interaction Insights into Carbon Utilization and Element Cycling Functions of Hydrothermarchaeota in Hydrothermal Sediment.</title>
        <authorList>
            <person name="Zhou Z."/>
            <person name="Liu Y."/>
            <person name="Xu W."/>
            <person name="Pan J."/>
            <person name="Luo Z.H."/>
            <person name="Li M."/>
        </authorList>
    </citation>
    <scope>NUCLEOTIDE SEQUENCE [LARGE SCALE GENOMIC DNA]</scope>
    <source>
        <strain evidence="1">HyVt-533</strain>
    </source>
</reference>
<gene>
    <name evidence="1" type="ORF">ENJ96_08555</name>
</gene>
<dbReference type="Proteomes" id="UP000886101">
    <property type="component" value="Unassembled WGS sequence"/>
</dbReference>
<protein>
    <recommendedName>
        <fullName evidence="2">Lipopolysaccharide core heptose(I) kinase RfaP</fullName>
    </recommendedName>
</protein>
<dbReference type="Pfam" id="PF06293">
    <property type="entry name" value="Kdo"/>
    <property type="match status" value="1"/>
</dbReference>
<dbReference type="AlphaFoldDB" id="A0A7V5U3D9"/>
<dbReference type="InterPro" id="IPR011009">
    <property type="entry name" value="Kinase-like_dom_sf"/>
</dbReference>
<sequence>MIFIRQAHLSLLDQAGLVAFEDFWEGNFPLFKKKKDRAIYRLEIEGQFFFLKRYFPFPFWRKNEARNEWEAACLLRRSGFKVPTPVAFGERRKGFKKMAFTLFKAAEGERLEDLFRQEPEKSLQEIVPVLAHLAGRFHQAGFTHQDFYLCHFFWDGKELTLIDLQRVRRSLPPKKAWVIKDLAELFYAAENVLAGQFPVFLQKFARYYALFVPWIKDPAFLAKIERKKAKIGRHDAKLKARLSFRRNGRK</sequence>
<dbReference type="SUPFAM" id="SSF56112">
    <property type="entry name" value="Protein kinase-like (PK-like)"/>
    <property type="match status" value="1"/>
</dbReference>
<proteinExistence type="predicted"/>
<dbReference type="EMBL" id="DROK01000256">
    <property type="protein sequence ID" value="HHI97891.1"/>
    <property type="molecule type" value="Genomic_DNA"/>
</dbReference>
<evidence type="ECO:0008006" key="2">
    <source>
        <dbReference type="Google" id="ProtNLM"/>
    </source>
</evidence>
<comment type="caution">
    <text evidence="1">The sequence shown here is derived from an EMBL/GenBank/DDBJ whole genome shotgun (WGS) entry which is preliminary data.</text>
</comment>
<accession>A0A7V5U3D9</accession>
<name>A0A7V5U3D9_9BACT</name>
<evidence type="ECO:0000313" key="1">
    <source>
        <dbReference type="EMBL" id="HHI97891.1"/>
    </source>
</evidence>